<dbReference type="InterPro" id="IPR038538">
    <property type="entry name" value="MTERF_sf"/>
</dbReference>
<comment type="caution">
    <text evidence="4">The sequence shown here is derived from an EMBL/GenBank/DDBJ whole genome shotgun (WGS) entry which is preliminary data.</text>
</comment>
<evidence type="ECO:0000313" key="5">
    <source>
        <dbReference type="Proteomes" id="UP001367508"/>
    </source>
</evidence>
<accession>A0AAN9L5G7</accession>
<evidence type="ECO:0000256" key="1">
    <source>
        <dbReference type="ARBA" id="ARBA00007692"/>
    </source>
</evidence>
<evidence type="ECO:0008006" key="6">
    <source>
        <dbReference type="Google" id="ProtNLM"/>
    </source>
</evidence>
<keyword evidence="3" id="KW-0809">Transit peptide</keyword>
<reference evidence="4 5" key="1">
    <citation type="submission" date="2024-01" db="EMBL/GenBank/DDBJ databases">
        <title>The genomes of 5 underutilized Papilionoideae crops provide insights into root nodulation and disease resistanc.</title>
        <authorList>
            <person name="Jiang F."/>
        </authorList>
    </citation>
    <scope>NUCLEOTIDE SEQUENCE [LARGE SCALE GENOMIC DNA]</scope>
    <source>
        <strain evidence="4">LVBAO_FW01</strain>
        <tissue evidence="4">Leaves</tissue>
    </source>
</reference>
<dbReference type="AlphaFoldDB" id="A0AAN9L5G7"/>
<evidence type="ECO:0000256" key="2">
    <source>
        <dbReference type="ARBA" id="ARBA00022472"/>
    </source>
</evidence>
<keyword evidence="2" id="KW-0804">Transcription</keyword>
<sequence length="225" mass="25649">MQVTLTKRIIPNYKLVNTFLSSDAKSLASIVYCPSLLYSKLVAPNVKLLLDNGVVSSNIFRILRLQPFVICTVNLGKKLPELKTLGFDPSTSYFAPALLAKIAVGKSLWDEKIDVFKSWGWSEETILEAFRRQPNCMLASKDKINRDQGFLDIVWRAGSFQGLWFSKGLRSKRASLLSPFFISEKLFEQNFVKCFEEEETSRLLKLYMGKMNAENERVHGKCDMS</sequence>
<gene>
    <name evidence="4" type="ORF">VNO77_23583</name>
</gene>
<dbReference type="PANTHER" id="PTHR13068:SF166">
    <property type="entry name" value="TRANSCRIPTION TERMINATION FACTOR MTERF15, MITOCHONDRIAL-LIKE"/>
    <property type="match status" value="1"/>
</dbReference>
<evidence type="ECO:0000256" key="3">
    <source>
        <dbReference type="ARBA" id="ARBA00022946"/>
    </source>
</evidence>
<protein>
    <recommendedName>
        <fullName evidence="6">mTERF protein</fullName>
    </recommendedName>
</protein>
<dbReference type="GO" id="GO:0003676">
    <property type="term" value="F:nucleic acid binding"/>
    <property type="evidence" value="ECO:0007669"/>
    <property type="project" value="InterPro"/>
</dbReference>
<proteinExistence type="inferred from homology"/>
<name>A0AAN9L5G7_CANGL</name>
<keyword evidence="2" id="KW-0805">Transcription regulation</keyword>
<keyword evidence="2" id="KW-0806">Transcription termination</keyword>
<dbReference type="Gene3D" id="1.25.70.10">
    <property type="entry name" value="Transcription termination factor 3, mitochondrial"/>
    <property type="match status" value="1"/>
</dbReference>
<comment type="similarity">
    <text evidence="1">Belongs to the mTERF family.</text>
</comment>
<dbReference type="GO" id="GO:0006353">
    <property type="term" value="P:DNA-templated transcription termination"/>
    <property type="evidence" value="ECO:0007669"/>
    <property type="project" value="UniProtKB-KW"/>
</dbReference>
<keyword evidence="5" id="KW-1185">Reference proteome</keyword>
<organism evidence="4 5">
    <name type="scientific">Canavalia gladiata</name>
    <name type="common">Sword bean</name>
    <name type="synonym">Dolichos gladiatus</name>
    <dbReference type="NCBI Taxonomy" id="3824"/>
    <lineage>
        <taxon>Eukaryota</taxon>
        <taxon>Viridiplantae</taxon>
        <taxon>Streptophyta</taxon>
        <taxon>Embryophyta</taxon>
        <taxon>Tracheophyta</taxon>
        <taxon>Spermatophyta</taxon>
        <taxon>Magnoliopsida</taxon>
        <taxon>eudicotyledons</taxon>
        <taxon>Gunneridae</taxon>
        <taxon>Pentapetalae</taxon>
        <taxon>rosids</taxon>
        <taxon>fabids</taxon>
        <taxon>Fabales</taxon>
        <taxon>Fabaceae</taxon>
        <taxon>Papilionoideae</taxon>
        <taxon>50 kb inversion clade</taxon>
        <taxon>NPAAA clade</taxon>
        <taxon>indigoferoid/millettioid clade</taxon>
        <taxon>Phaseoleae</taxon>
        <taxon>Canavalia</taxon>
    </lineage>
</organism>
<evidence type="ECO:0000313" key="4">
    <source>
        <dbReference type="EMBL" id="KAK7329416.1"/>
    </source>
</evidence>
<dbReference type="PANTHER" id="PTHR13068">
    <property type="entry name" value="CGI-12 PROTEIN-RELATED"/>
    <property type="match status" value="1"/>
</dbReference>
<dbReference type="EMBL" id="JAYMYQ010000005">
    <property type="protein sequence ID" value="KAK7329416.1"/>
    <property type="molecule type" value="Genomic_DNA"/>
</dbReference>
<dbReference type="InterPro" id="IPR003690">
    <property type="entry name" value="MTERF"/>
</dbReference>
<dbReference type="Proteomes" id="UP001367508">
    <property type="component" value="Unassembled WGS sequence"/>
</dbReference>